<feature type="compositionally biased region" description="Basic residues" evidence="5">
    <location>
        <begin position="17"/>
        <end position="26"/>
    </location>
</feature>
<evidence type="ECO:0000256" key="3">
    <source>
        <dbReference type="ARBA" id="ARBA00023163"/>
    </source>
</evidence>
<dbReference type="GO" id="GO:0000976">
    <property type="term" value="F:transcription cis-regulatory region binding"/>
    <property type="evidence" value="ECO:0007669"/>
    <property type="project" value="TreeGrafter"/>
</dbReference>
<dbReference type="PANTHER" id="PTHR30055">
    <property type="entry name" value="HTH-TYPE TRANSCRIPTIONAL REGULATOR RUTR"/>
    <property type="match status" value="1"/>
</dbReference>
<dbReference type="PROSITE" id="PS50977">
    <property type="entry name" value="HTH_TETR_2"/>
    <property type="match status" value="1"/>
</dbReference>
<feature type="region of interest" description="Disordered" evidence="5">
    <location>
        <begin position="1"/>
        <end position="26"/>
    </location>
</feature>
<dbReference type="InterPro" id="IPR023772">
    <property type="entry name" value="DNA-bd_HTH_TetR-type_CS"/>
</dbReference>
<dbReference type="InterPro" id="IPR009057">
    <property type="entry name" value="Homeodomain-like_sf"/>
</dbReference>
<gene>
    <name evidence="7" type="ORF">GGQ71_002759</name>
</gene>
<dbReference type="SUPFAM" id="SSF46689">
    <property type="entry name" value="Homeodomain-like"/>
    <property type="match status" value="1"/>
</dbReference>
<dbReference type="InterPro" id="IPR039536">
    <property type="entry name" value="TetR_C_Proteobacteria"/>
</dbReference>
<evidence type="ECO:0000313" key="8">
    <source>
        <dbReference type="Proteomes" id="UP000544107"/>
    </source>
</evidence>
<dbReference type="SUPFAM" id="SSF48498">
    <property type="entry name" value="Tetracyclin repressor-like, C-terminal domain"/>
    <property type="match status" value="1"/>
</dbReference>
<keyword evidence="1" id="KW-0805">Transcription regulation</keyword>
<sequence>MQGNSAKTAIDTENHPKSRKMASKKSKSVLQAARSTFLELGYDRTSMDTIAQGAGVSKATVYAHFESKEALFSRLIEEEFALNGDDRLWDSSLPIADIEADLRTIARNFTRCFLNDKGLAFHRLIVSNASRFPEIAEIFMKAGPRKQRAEVGAFFERAVDEGFLRIADMDLAVKQFLSLVQCDLPLNWALSMKPPAQSQYDALIEGGVRIFLAAYGVKKNGADS</sequence>
<reference evidence="7 8" key="1">
    <citation type="submission" date="2020-08" db="EMBL/GenBank/DDBJ databases">
        <title>Genomic Encyclopedia of Type Strains, Phase IV (KMG-IV): sequencing the most valuable type-strain genomes for metagenomic binning, comparative biology and taxonomic classification.</title>
        <authorList>
            <person name="Goeker M."/>
        </authorList>
    </citation>
    <scope>NUCLEOTIDE SEQUENCE [LARGE SCALE GENOMIC DNA]</scope>
    <source>
        <strain evidence="7 8">DSM 100021</strain>
    </source>
</reference>
<organism evidence="7 8">
    <name type="scientific">Allorhizobium taibaishanense</name>
    <dbReference type="NCBI Taxonomy" id="887144"/>
    <lineage>
        <taxon>Bacteria</taxon>
        <taxon>Pseudomonadati</taxon>
        <taxon>Pseudomonadota</taxon>
        <taxon>Alphaproteobacteria</taxon>
        <taxon>Hyphomicrobiales</taxon>
        <taxon>Rhizobiaceae</taxon>
        <taxon>Rhizobium/Agrobacterium group</taxon>
        <taxon>Allorhizobium</taxon>
    </lineage>
</organism>
<evidence type="ECO:0000259" key="6">
    <source>
        <dbReference type="PROSITE" id="PS50977"/>
    </source>
</evidence>
<dbReference type="Gene3D" id="1.10.357.10">
    <property type="entry name" value="Tetracycline Repressor, domain 2"/>
    <property type="match status" value="1"/>
</dbReference>
<keyword evidence="2 4" id="KW-0238">DNA-binding</keyword>
<protein>
    <submittedName>
        <fullName evidence="7">AcrR family transcriptional regulator</fullName>
    </submittedName>
</protein>
<dbReference type="Pfam" id="PF14246">
    <property type="entry name" value="TetR_C_7"/>
    <property type="match status" value="1"/>
</dbReference>
<dbReference type="InterPro" id="IPR001647">
    <property type="entry name" value="HTH_TetR"/>
</dbReference>
<comment type="caution">
    <text evidence="7">The sequence shown here is derived from an EMBL/GenBank/DDBJ whole genome shotgun (WGS) entry which is preliminary data.</text>
</comment>
<dbReference type="PRINTS" id="PR00455">
    <property type="entry name" value="HTHTETR"/>
</dbReference>
<evidence type="ECO:0000313" key="7">
    <source>
        <dbReference type="EMBL" id="MBB4008479.1"/>
    </source>
</evidence>
<feature type="DNA-binding region" description="H-T-H motif" evidence="4">
    <location>
        <begin position="46"/>
        <end position="65"/>
    </location>
</feature>
<dbReference type="AlphaFoldDB" id="A0A7W6MUU2"/>
<dbReference type="PROSITE" id="PS01081">
    <property type="entry name" value="HTH_TETR_1"/>
    <property type="match status" value="1"/>
</dbReference>
<dbReference type="GO" id="GO:0003700">
    <property type="term" value="F:DNA-binding transcription factor activity"/>
    <property type="evidence" value="ECO:0007669"/>
    <property type="project" value="TreeGrafter"/>
</dbReference>
<evidence type="ECO:0000256" key="5">
    <source>
        <dbReference type="SAM" id="MobiDB-lite"/>
    </source>
</evidence>
<evidence type="ECO:0000256" key="2">
    <source>
        <dbReference type="ARBA" id="ARBA00023125"/>
    </source>
</evidence>
<name>A0A7W6MUU2_9HYPH</name>
<feature type="domain" description="HTH tetR-type" evidence="6">
    <location>
        <begin position="23"/>
        <end position="83"/>
    </location>
</feature>
<evidence type="ECO:0000256" key="1">
    <source>
        <dbReference type="ARBA" id="ARBA00023015"/>
    </source>
</evidence>
<dbReference type="PANTHER" id="PTHR30055:SF146">
    <property type="entry name" value="HTH-TYPE TRANSCRIPTIONAL DUAL REGULATOR CECR"/>
    <property type="match status" value="1"/>
</dbReference>
<accession>A0A7W6MUU2</accession>
<dbReference type="FunFam" id="1.10.10.60:FF:000141">
    <property type="entry name" value="TetR family transcriptional regulator"/>
    <property type="match status" value="1"/>
</dbReference>
<keyword evidence="3" id="KW-0804">Transcription</keyword>
<dbReference type="EMBL" id="JACIED010000003">
    <property type="protein sequence ID" value="MBB4008479.1"/>
    <property type="molecule type" value="Genomic_DNA"/>
</dbReference>
<dbReference type="RefSeq" id="WP_234801584.1">
    <property type="nucleotide sequence ID" value="NZ_JACIED010000003.1"/>
</dbReference>
<dbReference type="Proteomes" id="UP000544107">
    <property type="component" value="Unassembled WGS sequence"/>
</dbReference>
<dbReference type="InterPro" id="IPR036271">
    <property type="entry name" value="Tet_transcr_reg_TetR-rel_C_sf"/>
</dbReference>
<dbReference type="Gene3D" id="1.10.10.60">
    <property type="entry name" value="Homeodomain-like"/>
    <property type="match status" value="1"/>
</dbReference>
<dbReference type="InterPro" id="IPR050109">
    <property type="entry name" value="HTH-type_TetR-like_transc_reg"/>
</dbReference>
<evidence type="ECO:0000256" key="4">
    <source>
        <dbReference type="PROSITE-ProRule" id="PRU00335"/>
    </source>
</evidence>
<proteinExistence type="predicted"/>
<dbReference type="Pfam" id="PF00440">
    <property type="entry name" value="TetR_N"/>
    <property type="match status" value="1"/>
</dbReference>